<proteinExistence type="predicted"/>
<dbReference type="AlphaFoldDB" id="A0AAV5VMY5"/>
<dbReference type="EMBL" id="BTSY01000003">
    <property type="protein sequence ID" value="GMT20763.1"/>
    <property type="molecule type" value="Genomic_DNA"/>
</dbReference>
<gene>
    <name evidence="1" type="ORF">PFISCL1PPCAC_12060</name>
</gene>
<evidence type="ECO:0000313" key="2">
    <source>
        <dbReference type="Proteomes" id="UP001432322"/>
    </source>
</evidence>
<protein>
    <submittedName>
        <fullName evidence="1">Uncharacterized protein</fullName>
    </submittedName>
</protein>
<name>A0AAV5VMY5_9BILA</name>
<accession>A0AAV5VMY5</accession>
<sequence length="167" mass="18864">RSRYAIAASIHHRKSVVDKLTRSQKKVVYNQIGCEAREQTHIEMWKIGRNKTTTARSREYFLGGRQCNNLTTTESANSFVQCMCNESMYPTYCKILQVYDATTPLRSLSAPNCSDDAWARLNATAPVITWRLQKSTIENIDAFGDLTANTTRSDNVAFRASGPNDPY</sequence>
<evidence type="ECO:0000313" key="1">
    <source>
        <dbReference type="EMBL" id="GMT20763.1"/>
    </source>
</evidence>
<feature type="non-terminal residue" evidence="1">
    <location>
        <position position="167"/>
    </location>
</feature>
<feature type="non-terminal residue" evidence="1">
    <location>
        <position position="1"/>
    </location>
</feature>
<dbReference type="Proteomes" id="UP001432322">
    <property type="component" value="Unassembled WGS sequence"/>
</dbReference>
<comment type="caution">
    <text evidence="1">The sequence shown here is derived from an EMBL/GenBank/DDBJ whole genome shotgun (WGS) entry which is preliminary data.</text>
</comment>
<organism evidence="1 2">
    <name type="scientific">Pristionchus fissidentatus</name>
    <dbReference type="NCBI Taxonomy" id="1538716"/>
    <lineage>
        <taxon>Eukaryota</taxon>
        <taxon>Metazoa</taxon>
        <taxon>Ecdysozoa</taxon>
        <taxon>Nematoda</taxon>
        <taxon>Chromadorea</taxon>
        <taxon>Rhabditida</taxon>
        <taxon>Rhabditina</taxon>
        <taxon>Diplogasteromorpha</taxon>
        <taxon>Diplogasteroidea</taxon>
        <taxon>Neodiplogasteridae</taxon>
        <taxon>Pristionchus</taxon>
    </lineage>
</organism>
<keyword evidence="2" id="KW-1185">Reference proteome</keyword>
<reference evidence="1" key="1">
    <citation type="submission" date="2023-10" db="EMBL/GenBank/DDBJ databases">
        <title>Genome assembly of Pristionchus species.</title>
        <authorList>
            <person name="Yoshida K."/>
            <person name="Sommer R.J."/>
        </authorList>
    </citation>
    <scope>NUCLEOTIDE SEQUENCE</scope>
    <source>
        <strain evidence="1">RS5133</strain>
    </source>
</reference>